<dbReference type="EMBL" id="KB632333">
    <property type="protein sequence ID" value="ERL92721.1"/>
    <property type="molecule type" value="Genomic_DNA"/>
</dbReference>
<evidence type="ECO:0000256" key="1">
    <source>
        <dbReference type="ARBA" id="ARBA00004141"/>
    </source>
</evidence>
<organism evidence="11 12">
    <name type="scientific">Dendroctonus ponderosae</name>
    <name type="common">Mountain pine beetle</name>
    <dbReference type="NCBI Taxonomy" id="77166"/>
    <lineage>
        <taxon>Eukaryota</taxon>
        <taxon>Metazoa</taxon>
        <taxon>Ecdysozoa</taxon>
        <taxon>Arthropoda</taxon>
        <taxon>Hexapoda</taxon>
        <taxon>Insecta</taxon>
        <taxon>Pterygota</taxon>
        <taxon>Neoptera</taxon>
        <taxon>Endopterygota</taxon>
        <taxon>Coleoptera</taxon>
        <taxon>Polyphaga</taxon>
        <taxon>Cucujiformia</taxon>
        <taxon>Curculionidae</taxon>
        <taxon>Scolytinae</taxon>
        <taxon>Dendroctonus</taxon>
    </lineage>
</organism>
<dbReference type="Pfam" id="PF00005">
    <property type="entry name" value="ABC_tran"/>
    <property type="match status" value="1"/>
</dbReference>
<proteinExistence type="predicted"/>
<dbReference type="InterPro" id="IPR003439">
    <property type="entry name" value="ABC_transporter-like_ATP-bd"/>
</dbReference>
<dbReference type="SUPFAM" id="SSF52540">
    <property type="entry name" value="P-loop containing nucleoside triphosphate hydrolases"/>
    <property type="match status" value="2"/>
</dbReference>
<dbReference type="PROSITE" id="PS00211">
    <property type="entry name" value="ABC_TRANSPORTER_1"/>
    <property type="match status" value="1"/>
</dbReference>
<dbReference type="PROSITE" id="PS50893">
    <property type="entry name" value="ABC_TRANSPORTER_2"/>
    <property type="match status" value="1"/>
</dbReference>
<feature type="domain" description="ABC transporter" evidence="10">
    <location>
        <begin position="372"/>
        <end position="630"/>
    </location>
</feature>
<name>U4URD9_DENPD</name>
<comment type="subcellular location">
    <subcellularLocation>
        <location evidence="1">Membrane</location>
        <topology evidence="1">Multi-pass membrane protein</topology>
    </subcellularLocation>
</comment>
<keyword evidence="3 9" id="KW-0812">Transmembrane</keyword>
<dbReference type="GO" id="GO:0016020">
    <property type="term" value="C:membrane"/>
    <property type="evidence" value="ECO:0007669"/>
    <property type="project" value="UniProtKB-SubCell"/>
</dbReference>
<protein>
    <recommendedName>
        <fullName evidence="10">ABC transporter domain-containing protein</fullName>
    </recommendedName>
</protein>
<feature type="region of interest" description="Disordered" evidence="8">
    <location>
        <begin position="99"/>
        <end position="130"/>
    </location>
</feature>
<dbReference type="SMART" id="SM00382">
    <property type="entry name" value="AAA"/>
    <property type="match status" value="1"/>
</dbReference>
<dbReference type="OrthoDB" id="6500128at2759"/>
<dbReference type="InterPro" id="IPR050173">
    <property type="entry name" value="ABC_transporter_C-like"/>
</dbReference>
<dbReference type="InterPro" id="IPR027417">
    <property type="entry name" value="P-loop_NTPase"/>
</dbReference>
<keyword evidence="5" id="KW-0067">ATP-binding</keyword>
<keyword evidence="7 9" id="KW-0472">Membrane</keyword>
<evidence type="ECO:0000256" key="8">
    <source>
        <dbReference type="SAM" id="MobiDB-lite"/>
    </source>
</evidence>
<dbReference type="AlphaFoldDB" id="U4URD9"/>
<keyword evidence="6 9" id="KW-1133">Transmembrane helix</keyword>
<evidence type="ECO:0000313" key="12">
    <source>
        <dbReference type="Proteomes" id="UP000030742"/>
    </source>
</evidence>
<keyword evidence="2" id="KW-0813">Transport</keyword>
<evidence type="ECO:0000259" key="10">
    <source>
        <dbReference type="PROSITE" id="PS50893"/>
    </source>
</evidence>
<gene>
    <name evidence="11" type="ORF">D910_10031</name>
</gene>
<dbReference type="InterPro" id="IPR017871">
    <property type="entry name" value="ABC_transporter-like_CS"/>
</dbReference>
<keyword evidence="4" id="KW-0547">Nucleotide-binding</keyword>
<dbReference type="PANTHER" id="PTHR24223:SF448">
    <property type="entry name" value="FI20146P1-RELATED"/>
    <property type="match status" value="1"/>
</dbReference>
<dbReference type="GO" id="GO:0016887">
    <property type="term" value="F:ATP hydrolysis activity"/>
    <property type="evidence" value="ECO:0007669"/>
    <property type="project" value="InterPro"/>
</dbReference>
<evidence type="ECO:0000256" key="9">
    <source>
        <dbReference type="SAM" id="Phobius"/>
    </source>
</evidence>
<reference evidence="11 12" key="1">
    <citation type="journal article" date="2013" name="Genome Biol.">
        <title>Draft genome of the mountain pine beetle, Dendroctonus ponderosae Hopkins, a major forest pest.</title>
        <authorList>
            <person name="Keeling C.I."/>
            <person name="Yuen M.M."/>
            <person name="Liao N.Y."/>
            <person name="Docking T.R."/>
            <person name="Chan S.K."/>
            <person name="Taylor G.A."/>
            <person name="Palmquist D.L."/>
            <person name="Jackman S.D."/>
            <person name="Nguyen A."/>
            <person name="Li M."/>
            <person name="Henderson H."/>
            <person name="Janes J.K."/>
            <person name="Zhao Y."/>
            <person name="Pandoh P."/>
            <person name="Moore R."/>
            <person name="Sperling F.A."/>
            <person name="Huber D.P."/>
            <person name="Birol I."/>
            <person name="Jones S.J."/>
            <person name="Bohlmann J."/>
        </authorList>
    </citation>
    <scope>NUCLEOTIDE SEQUENCE</scope>
</reference>
<dbReference type="GO" id="GO:0005524">
    <property type="term" value="F:ATP binding"/>
    <property type="evidence" value="ECO:0007669"/>
    <property type="project" value="UniProtKB-KW"/>
</dbReference>
<feature type="transmembrane region" description="Helical" evidence="9">
    <location>
        <begin position="182"/>
        <end position="205"/>
    </location>
</feature>
<evidence type="ECO:0000256" key="4">
    <source>
        <dbReference type="ARBA" id="ARBA00022741"/>
    </source>
</evidence>
<dbReference type="Gene3D" id="3.40.50.300">
    <property type="entry name" value="P-loop containing nucleotide triphosphate hydrolases"/>
    <property type="match status" value="2"/>
</dbReference>
<accession>U4URD9</accession>
<dbReference type="CDD" id="cd03244">
    <property type="entry name" value="ABCC_MRP_domain2"/>
    <property type="match status" value="1"/>
</dbReference>
<evidence type="ECO:0000256" key="6">
    <source>
        <dbReference type="ARBA" id="ARBA00022989"/>
    </source>
</evidence>
<evidence type="ECO:0000256" key="5">
    <source>
        <dbReference type="ARBA" id="ARBA00022840"/>
    </source>
</evidence>
<dbReference type="STRING" id="77166.U4URD9"/>
<evidence type="ECO:0000313" key="11">
    <source>
        <dbReference type="EMBL" id="ERL92721.1"/>
    </source>
</evidence>
<evidence type="ECO:0000256" key="7">
    <source>
        <dbReference type="ARBA" id="ARBA00023136"/>
    </source>
</evidence>
<dbReference type="FunFam" id="3.40.50.300:FF:000163">
    <property type="entry name" value="Multidrug resistance-associated protein member 4"/>
    <property type="match status" value="1"/>
</dbReference>
<dbReference type="InterPro" id="IPR003593">
    <property type="entry name" value="AAA+_ATPase"/>
</dbReference>
<sequence>MDKPRYNTVVYKKADIYLLDDPLSAVDTHVGKALFDQCITRFLRDKTVVLVTHQLQYLKDVDHIVLLDDGFLKAEGTYKELRSSGLDFTNLLSERSAEDDARKNEFERQPSQAKERTLSIHSSSSVEDTPQLVTPLGEGWSGGKGSTMLQVEEHRSSGSVGFKVYSAYFKAGGNACTICLTLFLFLVAQFIGSLTDYFITFWVYIEQQHFLKDHRSSNNTPAQLKPPPGHLALFPGNLHVHLQHVDGAADHFYDGSRLRVLQRLHARLHQLAQQHVPEHYEGGDELLQYQQRRQDFEPIFQETFGGNVGLGITQAIGLTGMLQWGIRQSTELENQMTSVERVIEYNSIESEGDLESSPEKKPPKTWPSEGKIEFKHVSLRYFASDPPVLEDLCFAIESKEKIGIVGRTGAGKSSLINALFQLSDTTGSILIDDVDITQIGNFLLNQAGRVCLANAELFAGLHDLRPQISIIPQEPVLFSGTMRKNLDPFDDFSDIELWSVLDEVELKEVVEELPAGLSSQMSEVLWGLGGANFSVGQRQLVCLARAILRNNKVLVMDEATANVDPQTDALIQQTIRRKFKDCTVLTIAHRLNTVMDSDKILVMDAGTVKEFDRPFVLLQDKTGVLYGMVQQTGLAMSEELFNVAKRHI</sequence>
<feature type="compositionally biased region" description="Polar residues" evidence="8">
    <location>
        <begin position="119"/>
        <end position="130"/>
    </location>
</feature>
<dbReference type="Proteomes" id="UP000030742">
    <property type="component" value="Unassembled WGS sequence"/>
</dbReference>
<dbReference type="PANTHER" id="PTHR24223">
    <property type="entry name" value="ATP-BINDING CASSETTE SUB-FAMILY C"/>
    <property type="match status" value="1"/>
</dbReference>
<feature type="compositionally biased region" description="Basic and acidic residues" evidence="8">
    <location>
        <begin position="99"/>
        <end position="118"/>
    </location>
</feature>
<dbReference type="GO" id="GO:0042626">
    <property type="term" value="F:ATPase-coupled transmembrane transporter activity"/>
    <property type="evidence" value="ECO:0007669"/>
    <property type="project" value="TreeGrafter"/>
</dbReference>
<evidence type="ECO:0000256" key="3">
    <source>
        <dbReference type="ARBA" id="ARBA00022692"/>
    </source>
</evidence>
<evidence type="ECO:0000256" key="2">
    <source>
        <dbReference type="ARBA" id="ARBA00022448"/>
    </source>
</evidence>